<keyword evidence="3" id="KW-0804">Transcription</keyword>
<dbReference type="InterPro" id="IPR000014">
    <property type="entry name" value="PAS"/>
</dbReference>
<reference evidence="6" key="1">
    <citation type="submission" date="2020-10" db="EMBL/GenBank/DDBJ databases">
        <authorList>
            <person name="Lu T."/>
            <person name="Wang Q."/>
            <person name="Han X."/>
        </authorList>
    </citation>
    <scope>NUCLEOTIDE SEQUENCE</scope>
    <source>
        <strain evidence="6">WQ 117</strain>
    </source>
</reference>
<dbReference type="SUPFAM" id="SSF55785">
    <property type="entry name" value="PYP-like sensor domain (PAS domain)"/>
    <property type="match status" value="1"/>
</dbReference>
<evidence type="ECO:0000313" key="6">
    <source>
        <dbReference type="EMBL" id="MBF0596778.1"/>
    </source>
</evidence>
<dbReference type="PANTHER" id="PTHR44688:SF16">
    <property type="entry name" value="DNA-BINDING TRANSCRIPTIONAL ACTIVATOR DEVR_DOSR"/>
    <property type="match status" value="1"/>
</dbReference>
<dbReference type="PROSITE" id="PS00622">
    <property type="entry name" value="HTH_LUXR_1"/>
    <property type="match status" value="1"/>
</dbReference>
<dbReference type="PRINTS" id="PR00038">
    <property type="entry name" value="HTHLUXR"/>
</dbReference>
<evidence type="ECO:0000256" key="2">
    <source>
        <dbReference type="ARBA" id="ARBA00023125"/>
    </source>
</evidence>
<dbReference type="Proteomes" id="UP000608754">
    <property type="component" value="Unassembled WGS sequence"/>
</dbReference>
<gene>
    <name evidence="6" type="ORF">IM532_04830</name>
</gene>
<dbReference type="AlphaFoldDB" id="A0A8J7FWE1"/>
<keyword evidence="2" id="KW-0238">DNA-binding</keyword>
<dbReference type="GO" id="GO:0006355">
    <property type="term" value="P:regulation of DNA-templated transcription"/>
    <property type="evidence" value="ECO:0007669"/>
    <property type="project" value="InterPro"/>
</dbReference>
<feature type="domain" description="HTH luxR-type" evidence="4">
    <location>
        <begin position="187"/>
        <end position="249"/>
    </location>
</feature>
<evidence type="ECO:0000259" key="5">
    <source>
        <dbReference type="PROSITE" id="PS50112"/>
    </source>
</evidence>
<evidence type="ECO:0000313" key="7">
    <source>
        <dbReference type="Proteomes" id="UP000608754"/>
    </source>
</evidence>
<dbReference type="EMBL" id="JADGIK010000002">
    <property type="protein sequence ID" value="MBF0596778.1"/>
    <property type="molecule type" value="Genomic_DNA"/>
</dbReference>
<dbReference type="Pfam" id="PF00196">
    <property type="entry name" value="GerE"/>
    <property type="match status" value="1"/>
</dbReference>
<feature type="domain" description="PAS" evidence="5">
    <location>
        <begin position="24"/>
        <end position="98"/>
    </location>
</feature>
<dbReference type="InterPro" id="IPR035965">
    <property type="entry name" value="PAS-like_dom_sf"/>
</dbReference>
<comment type="caution">
    <text evidence="6">The sequence shown here is derived from an EMBL/GenBank/DDBJ whole genome shotgun (WGS) entry which is preliminary data.</text>
</comment>
<dbReference type="Gene3D" id="3.30.450.20">
    <property type="entry name" value="PAS domain"/>
    <property type="match status" value="1"/>
</dbReference>
<evidence type="ECO:0000259" key="4">
    <source>
        <dbReference type="PROSITE" id="PS50043"/>
    </source>
</evidence>
<name>A0A8J7FWE1_9FLAO</name>
<protein>
    <submittedName>
        <fullName evidence="6">PAS domain-containing protein</fullName>
    </submittedName>
</protein>
<dbReference type="SUPFAM" id="SSF46894">
    <property type="entry name" value="C-terminal effector domain of the bipartite response regulators"/>
    <property type="match status" value="1"/>
</dbReference>
<accession>A0A8J7FWE1</accession>
<keyword evidence="1" id="KW-0805">Transcription regulation</keyword>
<dbReference type="InterPro" id="IPR016032">
    <property type="entry name" value="Sig_transdc_resp-reg_C-effctor"/>
</dbReference>
<dbReference type="Pfam" id="PF08447">
    <property type="entry name" value="PAS_3"/>
    <property type="match status" value="1"/>
</dbReference>
<dbReference type="PROSITE" id="PS50112">
    <property type="entry name" value="PAS"/>
    <property type="match status" value="1"/>
</dbReference>
<organism evidence="6 7">
    <name type="scientific">Faecalibacter rhinopitheci</name>
    <dbReference type="NCBI Taxonomy" id="2779678"/>
    <lineage>
        <taxon>Bacteria</taxon>
        <taxon>Pseudomonadati</taxon>
        <taxon>Bacteroidota</taxon>
        <taxon>Flavobacteriia</taxon>
        <taxon>Flavobacteriales</taxon>
        <taxon>Weeksellaceae</taxon>
        <taxon>Faecalibacter</taxon>
    </lineage>
</organism>
<dbReference type="PROSITE" id="PS50043">
    <property type="entry name" value="HTH_LUXR_2"/>
    <property type="match status" value="1"/>
</dbReference>
<dbReference type="CDD" id="cd06170">
    <property type="entry name" value="LuxR_C_like"/>
    <property type="match status" value="1"/>
</dbReference>
<dbReference type="SMART" id="SM00421">
    <property type="entry name" value="HTH_LUXR"/>
    <property type="match status" value="1"/>
</dbReference>
<dbReference type="GO" id="GO:0003677">
    <property type="term" value="F:DNA binding"/>
    <property type="evidence" value="ECO:0007669"/>
    <property type="project" value="UniProtKB-KW"/>
</dbReference>
<dbReference type="PANTHER" id="PTHR44688">
    <property type="entry name" value="DNA-BINDING TRANSCRIPTIONAL ACTIVATOR DEVR_DOSR"/>
    <property type="match status" value="1"/>
</dbReference>
<dbReference type="RefSeq" id="WP_194182302.1">
    <property type="nucleotide sequence ID" value="NZ_JADGIK010000002.1"/>
</dbReference>
<keyword evidence="7" id="KW-1185">Reference proteome</keyword>
<sequence>MYINSIRKIWNSIAKSDIDEEPNFETDFDHIIELFHFGDSYYYIFNLQNSVIEYVHPKVEEIIGVKPEDFTTEKFMEIVHHDDLPHFMNMENTAIKFALNFTPEKLENYKVRSDFRVIHQQSQETIRILRHIHPLQFTANKGVLLCLGIQTDISYLKPFGKPILSFIGLNGAPNYINIEVEEVFKPTNEILTPREKEILKLLHKGESSKQVAQELHLSEATVNTHSRNILCKTQCTSIQEVIYKAIENGWI</sequence>
<evidence type="ECO:0000256" key="3">
    <source>
        <dbReference type="ARBA" id="ARBA00023163"/>
    </source>
</evidence>
<dbReference type="InterPro" id="IPR000792">
    <property type="entry name" value="Tscrpt_reg_LuxR_C"/>
</dbReference>
<evidence type="ECO:0000256" key="1">
    <source>
        <dbReference type="ARBA" id="ARBA00023015"/>
    </source>
</evidence>
<dbReference type="InterPro" id="IPR036388">
    <property type="entry name" value="WH-like_DNA-bd_sf"/>
</dbReference>
<dbReference type="InterPro" id="IPR013655">
    <property type="entry name" value="PAS_fold_3"/>
</dbReference>
<proteinExistence type="predicted"/>
<dbReference type="Gene3D" id="1.10.10.10">
    <property type="entry name" value="Winged helix-like DNA-binding domain superfamily/Winged helix DNA-binding domain"/>
    <property type="match status" value="1"/>
</dbReference>